<accession>A0A087WRM9</accession>
<reference evidence="2" key="4">
    <citation type="submission" date="2025-09" db="UniProtKB">
        <authorList>
            <consortium name="Ensembl"/>
        </authorList>
    </citation>
    <scope>IDENTIFICATION</scope>
    <source>
        <strain evidence="2">C57BL/6J</strain>
    </source>
</reference>
<dbReference type="HOGENOM" id="CLU_2139191_0_0_1"/>
<dbReference type="AGR" id="MGI:88025"/>
<evidence type="ECO:0000313" key="2">
    <source>
        <dbReference type="Ensembl" id="ENSMUSP00000140700.2"/>
    </source>
</evidence>
<protein>
    <submittedName>
        <fullName evidence="2">Ankyrin 2, brain</fullName>
    </submittedName>
</protein>
<feature type="compositionally biased region" description="Basic and acidic residues" evidence="1">
    <location>
        <begin position="78"/>
        <end position="88"/>
    </location>
</feature>
<evidence type="ECO:0000313" key="4">
    <source>
        <dbReference type="Proteomes" id="UP000000589"/>
    </source>
</evidence>
<proteinExistence type="predicted"/>
<evidence type="ECO:0000256" key="1">
    <source>
        <dbReference type="SAM" id="MobiDB-lite"/>
    </source>
</evidence>
<organism evidence="2 4">
    <name type="scientific">Mus musculus</name>
    <name type="common">Mouse</name>
    <dbReference type="NCBI Taxonomy" id="10090"/>
    <lineage>
        <taxon>Eukaryota</taxon>
        <taxon>Metazoa</taxon>
        <taxon>Chordata</taxon>
        <taxon>Craniata</taxon>
        <taxon>Vertebrata</taxon>
        <taxon>Euteleostomi</taxon>
        <taxon>Mammalia</taxon>
        <taxon>Eutheria</taxon>
        <taxon>Euarchontoglires</taxon>
        <taxon>Glires</taxon>
        <taxon>Rodentia</taxon>
        <taxon>Myomorpha</taxon>
        <taxon>Muroidea</taxon>
        <taxon>Muridae</taxon>
        <taxon>Murinae</taxon>
        <taxon>Mus</taxon>
        <taxon>Mus</taxon>
    </lineage>
</organism>
<evidence type="ECO:0000313" key="3">
    <source>
        <dbReference type="MGI" id="MGI:88025"/>
    </source>
</evidence>
<feature type="compositionally biased region" description="Basic and acidic residues" evidence="1">
    <location>
        <begin position="58"/>
        <end position="71"/>
    </location>
</feature>
<keyword evidence="4" id="KW-1185">Reference proteome</keyword>
<dbReference type="Bgee" id="ENSMUSG00000032826">
    <property type="expression patterns" value="Expressed in dentate gyrus of hippocampal formation granule cell and 216 other cell types or tissues"/>
</dbReference>
<dbReference type="GeneTree" id="ENSGT00940000155279"/>
<feature type="region of interest" description="Disordered" evidence="1">
    <location>
        <begin position="1"/>
        <end position="113"/>
    </location>
</feature>
<dbReference type="Antibodypedia" id="26481">
    <property type="antibodies" value="324 antibodies from 25 providers"/>
</dbReference>
<dbReference type="MGI" id="MGI:88025">
    <property type="gene designation" value="Ank2"/>
</dbReference>
<sequence length="113" mass="12066">SSSRLALVAGPARSPLGAPWPHGTSRRGRWARAAGLHGRSRPRPTFCGRLEARGSPGEPERRRPGAEETRTRGTAGLDRGKEFRERGHGFSHLPWPGGRGLHPAEPPADPSGG</sequence>
<name>A0A087WRM9_MOUSE</name>
<dbReference type="Ensembl" id="ENSMUST00000189368.2">
    <property type="protein sequence ID" value="ENSMUSP00000140700.2"/>
    <property type="gene ID" value="ENSMUSG00000032826.20"/>
</dbReference>
<dbReference type="VEuPathDB" id="HostDB:ENSMUSG00000032826"/>
<gene>
    <name evidence="2 3" type="primary">Ank2</name>
</gene>
<dbReference type="Proteomes" id="UP000000589">
    <property type="component" value="Chromosome 3"/>
</dbReference>
<reference evidence="2 4" key="2">
    <citation type="journal article" date="2011" name="PLoS Biol.">
        <title>Modernizing reference genome assemblies.</title>
        <authorList>
            <person name="Church D.M."/>
            <person name="Schneider V.A."/>
            <person name="Graves T."/>
            <person name="Auger K."/>
            <person name="Cunningham F."/>
            <person name="Bouk N."/>
            <person name="Chen H.C."/>
            <person name="Agarwala R."/>
            <person name="McLaren W.M."/>
            <person name="Ritchie G.R."/>
            <person name="Albracht D."/>
            <person name="Kremitzki M."/>
            <person name="Rock S."/>
            <person name="Kotkiewicz H."/>
            <person name="Kremitzki C."/>
            <person name="Wollam A."/>
            <person name="Trani L."/>
            <person name="Fulton L."/>
            <person name="Fulton R."/>
            <person name="Matthews L."/>
            <person name="Whitehead S."/>
            <person name="Chow W."/>
            <person name="Torrance J."/>
            <person name="Dunn M."/>
            <person name="Harden G."/>
            <person name="Threadgold G."/>
            <person name="Wood J."/>
            <person name="Collins J."/>
            <person name="Heath P."/>
            <person name="Griffiths G."/>
            <person name="Pelan S."/>
            <person name="Grafham D."/>
            <person name="Eichler E.E."/>
            <person name="Weinstock G."/>
            <person name="Mardis E.R."/>
            <person name="Wilson R.K."/>
            <person name="Howe K."/>
            <person name="Flicek P."/>
            <person name="Hubbard T."/>
        </authorList>
    </citation>
    <scope>NUCLEOTIDE SEQUENCE [LARGE SCALE GENOMIC DNA]</scope>
    <source>
        <strain evidence="2 4">C57BL/6J</strain>
    </source>
</reference>
<reference evidence="2" key="3">
    <citation type="submission" date="2025-08" db="UniProtKB">
        <authorList>
            <consortium name="Ensembl"/>
        </authorList>
    </citation>
    <scope>IDENTIFICATION</scope>
    <source>
        <strain evidence="2">C57BL/6J</strain>
    </source>
</reference>
<dbReference type="ExpressionAtlas" id="A0A087WRM9">
    <property type="expression patterns" value="baseline and differential"/>
</dbReference>
<feature type="compositionally biased region" description="Pro residues" evidence="1">
    <location>
        <begin position="104"/>
        <end position="113"/>
    </location>
</feature>
<reference evidence="2 4" key="1">
    <citation type="journal article" date="2009" name="PLoS Biol.">
        <title>Lineage-specific biology revealed by a finished genome assembly of the mouse.</title>
        <authorList>
            <consortium name="Mouse Genome Sequencing Consortium"/>
            <person name="Church D.M."/>
            <person name="Goodstadt L."/>
            <person name="Hillier L.W."/>
            <person name="Zody M.C."/>
            <person name="Goldstein S."/>
            <person name="She X."/>
            <person name="Bult C.J."/>
            <person name="Agarwala R."/>
            <person name="Cherry J.L."/>
            <person name="DiCuccio M."/>
            <person name="Hlavina W."/>
            <person name="Kapustin Y."/>
            <person name="Meric P."/>
            <person name="Maglott D."/>
            <person name="Birtle Z."/>
            <person name="Marques A.C."/>
            <person name="Graves T."/>
            <person name="Zhou S."/>
            <person name="Teague B."/>
            <person name="Potamousis K."/>
            <person name="Churas C."/>
            <person name="Place M."/>
            <person name="Herschleb J."/>
            <person name="Runnheim R."/>
            <person name="Forrest D."/>
            <person name="Amos-Landgraf J."/>
            <person name="Schwartz D.C."/>
            <person name="Cheng Z."/>
            <person name="Lindblad-Toh K."/>
            <person name="Eichler E.E."/>
            <person name="Ponting C.P."/>
        </authorList>
    </citation>
    <scope>NUCLEOTIDE SEQUENCE [LARGE SCALE GENOMIC DNA]</scope>
    <source>
        <strain evidence="2 4">C57BL/6J</strain>
    </source>
</reference>
<dbReference type="AlphaFoldDB" id="A0A087WRM9"/>